<evidence type="ECO:0000259" key="1">
    <source>
        <dbReference type="Pfam" id="PF13298"/>
    </source>
</evidence>
<accession>A0A6J4N9S5</accession>
<name>A0A6J4N9S5_9BACT</name>
<keyword evidence="2" id="KW-0436">Ligase</keyword>
<reference evidence="2" key="1">
    <citation type="submission" date="2020-02" db="EMBL/GenBank/DDBJ databases">
        <authorList>
            <person name="Meier V. D."/>
        </authorList>
    </citation>
    <scope>NUCLEOTIDE SEQUENCE</scope>
    <source>
        <strain evidence="2">AVDCRST_MAG74</strain>
    </source>
</reference>
<organism evidence="2">
    <name type="scientific">uncultured Pyrinomonadaceae bacterium</name>
    <dbReference type="NCBI Taxonomy" id="2283094"/>
    <lineage>
        <taxon>Bacteria</taxon>
        <taxon>Pseudomonadati</taxon>
        <taxon>Acidobacteriota</taxon>
        <taxon>Blastocatellia</taxon>
        <taxon>Blastocatellales</taxon>
        <taxon>Pyrinomonadaceae</taxon>
        <taxon>environmental samples</taxon>
    </lineage>
</organism>
<proteinExistence type="predicted"/>
<dbReference type="NCBIfam" id="TIGR02777">
    <property type="entry name" value="LigD_PE_dom"/>
    <property type="match status" value="1"/>
</dbReference>
<protein>
    <submittedName>
        <fullName evidence="2">DNA_ligase_IV_Ku-like</fullName>
        <ecNumber evidence="2">6.5.1.1</ecNumber>
    </submittedName>
</protein>
<dbReference type="Pfam" id="PF13298">
    <property type="entry name" value="LigD_N"/>
    <property type="match status" value="1"/>
</dbReference>
<dbReference type="InterPro" id="IPR014144">
    <property type="entry name" value="LigD_PE_domain"/>
</dbReference>
<gene>
    <name evidence="2" type="ORF">AVDCRST_MAG74-199</name>
</gene>
<dbReference type="PANTHER" id="PTHR39465">
    <property type="entry name" value="DNA LIGASE D, 3'-PHOSPHOESTERASE DOMAIN"/>
    <property type="match status" value="1"/>
</dbReference>
<sequence>MNAKRRFVIHEHHARNLHFDLRLEIGGVLKSWAVPKGVSLNPHHKRLAIEVPDHSLSYIDYEGTIAEGKYGAGRVVVWDNGDYQADGDALEQLENGRLNFIFHGKKLRGSFSLVRMKDRKGQWLVIKNRDEFADSNWELETVLPVNP</sequence>
<feature type="domain" description="DNA ligase D 3'-phosphoesterase" evidence="1">
    <location>
        <begin position="10"/>
        <end position="115"/>
    </location>
</feature>
<dbReference type="PANTHER" id="PTHR39465:SF1">
    <property type="entry name" value="DNA LIGASE D 3'-PHOSPHOESTERASE DOMAIN-CONTAINING PROTEIN"/>
    <property type="match status" value="1"/>
</dbReference>
<dbReference type="EMBL" id="CADCUR010000016">
    <property type="protein sequence ID" value="CAA9378831.1"/>
    <property type="molecule type" value="Genomic_DNA"/>
</dbReference>
<evidence type="ECO:0000313" key="2">
    <source>
        <dbReference type="EMBL" id="CAA9378831.1"/>
    </source>
</evidence>
<dbReference type="GO" id="GO:0003910">
    <property type="term" value="F:DNA ligase (ATP) activity"/>
    <property type="evidence" value="ECO:0007669"/>
    <property type="project" value="UniProtKB-EC"/>
</dbReference>
<dbReference type="EC" id="6.5.1.1" evidence="2"/>
<dbReference type="AlphaFoldDB" id="A0A6J4N9S5"/>